<protein>
    <submittedName>
        <fullName evidence="2">Uncharacterized protein</fullName>
    </submittedName>
</protein>
<comment type="caution">
    <text evidence="2">The sequence shown here is derived from an EMBL/GenBank/DDBJ whole genome shotgun (WGS) entry which is preliminary data.</text>
</comment>
<dbReference type="InterPro" id="IPR045749">
    <property type="entry name" value="DUF6090"/>
</dbReference>
<gene>
    <name evidence="2" type="ORF">C1T31_03920</name>
</gene>
<dbReference type="OrthoDB" id="822214at2"/>
<keyword evidence="1" id="KW-0812">Transmembrane</keyword>
<dbReference type="EMBL" id="POWF01000001">
    <property type="protein sequence ID" value="PNQ75289.1"/>
    <property type="molecule type" value="Genomic_DNA"/>
</dbReference>
<feature type="transmembrane region" description="Helical" evidence="1">
    <location>
        <begin position="21"/>
        <end position="42"/>
    </location>
</feature>
<organism evidence="2 3">
    <name type="scientific">Hanstruepera neustonica</name>
    <dbReference type="NCBI Taxonomy" id="1445657"/>
    <lineage>
        <taxon>Bacteria</taxon>
        <taxon>Pseudomonadati</taxon>
        <taxon>Bacteroidota</taxon>
        <taxon>Flavobacteriia</taxon>
        <taxon>Flavobacteriales</taxon>
        <taxon>Flavobacteriaceae</taxon>
        <taxon>Hanstruepera</taxon>
    </lineage>
</organism>
<evidence type="ECO:0000313" key="2">
    <source>
        <dbReference type="EMBL" id="PNQ75289.1"/>
    </source>
</evidence>
<keyword evidence="3" id="KW-1185">Reference proteome</keyword>
<dbReference type="Pfam" id="PF19578">
    <property type="entry name" value="DUF6090"/>
    <property type="match status" value="1"/>
</dbReference>
<evidence type="ECO:0000313" key="3">
    <source>
        <dbReference type="Proteomes" id="UP000236641"/>
    </source>
</evidence>
<dbReference type="Proteomes" id="UP000236641">
    <property type="component" value="Unassembled WGS sequence"/>
</dbReference>
<sequence length="255" mass="30175">MLKIFRNIRKSLVMENKSTKYLKYAVGEIILVVIGILIALQINNWKQKQNNKVLTISYLEDFKKDLINDTIIFNKAIKRATNTIKKDQAILKINAFESINSDSLYNILRVHHSMRIYQINNSTYSKLLNTGFTEAKEYRELFNTINLYYTVEYKIYGEYIEWDKEQTIDMNDSAFLTINSIDLSVLDENTELNHINHLDEETRAEIIEFILSNTYRNRLFADYTRKSRVVERILIQKELAADLLKQIDKRLKIKN</sequence>
<evidence type="ECO:0000256" key="1">
    <source>
        <dbReference type="SAM" id="Phobius"/>
    </source>
</evidence>
<reference evidence="2 3" key="1">
    <citation type="submission" date="2018-01" db="EMBL/GenBank/DDBJ databases">
        <title>The draft genome of Hanstruepera neustonica JCM19743.</title>
        <authorList>
            <person name="He R.-H."/>
            <person name="Du Z.-J."/>
        </authorList>
    </citation>
    <scope>NUCLEOTIDE SEQUENCE [LARGE SCALE GENOMIC DNA]</scope>
    <source>
        <strain evidence="2 3">JCM19743</strain>
    </source>
</reference>
<name>A0A2K1E4T2_9FLAO</name>
<keyword evidence="1" id="KW-1133">Transmembrane helix</keyword>
<dbReference type="RefSeq" id="WP_103051134.1">
    <property type="nucleotide sequence ID" value="NZ_POWF01000001.1"/>
</dbReference>
<keyword evidence="1" id="KW-0472">Membrane</keyword>
<dbReference type="AlphaFoldDB" id="A0A2K1E4T2"/>
<accession>A0A2K1E4T2</accession>
<proteinExistence type="predicted"/>